<dbReference type="InterPro" id="IPR048711">
    <property type="entry name" value="WHD_Rv2258c"/>
</dbReference>
<keyword evidence="3" id="KW-0489">Methyltransferase</keyword>
<dbReference type="Gene3D" id="3.40.50.150">
    <property type="entry name" value="Vaccinia Virus protein VP39"/>
    <property type="match status" value="1"/>
</dbReference>
<dbReference type="InterPro" id="IPR036390">
    <property type="entry name" value="WH_DNA-bd_sf"/>
</dbReference>
<protein>
    <submittedName>
        <fullName evidence="3">Class I SAM-dependent methyltransferase</fullName>
    </submittedName>
</protein>
<dbReference type="PANTHER" id="PTHR45128">
    <property type="entry name" value="METHYLTRANSFERASE TYPE 11"/>
    <property type="match status" value="1"/>
</dbReference>
<sequence length="361" mass="38769">MTTLTPDPTVTTDLADRLFDSMLGTLDVLTIHVGDQLGLYDLLHRRGPLTAAEVAAGAGIDARYAREWLEQQTVAGLVSTEDASAAADVRRYHLTDEHASVLCDRDSLTYLTPFARMLAAAAMRLPELLDAYRTGGGVGWSDFGPLMRTAQADANRPLFLQVLGSDWLPSVPGLDALLRDGGKVADIGCGDGWSSLAIARAYPQVTVDGYDVDADSIDAGRAQAEAEGLADRVRFVLADAGTVPAAGDYDLVSMFECVHDMPDPVGVLRSARQMASPDGCVLVMDEKVPDEFTGPGDPVEQLMYGISMLVCLPDGMSHRDSVGTGTVMRHDTLRGYARAAGFADAEVLPVEHDMFRFYRLV</sequence>
<dbReference type="InterPro" id="IPR053173">
    <property type="entry name" value="SAM-binding_MTase"/>
</dbReference>
<dbReference type="InterPro" id="IPR029063">
    <property type="entry name" value="SAM-dependent_MTases_sf"/>
</dbReference>
<dbReference type="Proteomes" id="UP001500575">
    <property type="component" value="Unassembled WGS sequence"/>
</dbReference>
<evidence type="ECO:0000313" key="3">
    <source>
        <dbReference type="EMBL" id="GAA2126408.1"/>
    </source>
</evidence>
<evidence type="ECO:0000313" key="4">
    <source>
        <dbReference type="Proteomes" id="UP001500575"/>
    </source>
</evidence>
<dbReference type="GO" id="GO:0008168">
    <property type="term" value="F:methyltransferase activity"/>
    <property type="evidence" value="ECO:0007669"/>
    <property type="project" value="UniProtKB-KW"/>
</dbReference>
<proteinExistence type="predicted"/>
<dbReference type="RefSeq" id="WP_344304065.1">
    <property type="nucleotide sequence ID" value="NZ_BAAAQQ010000012.1"/>
</dbReference>
<keyword evidence="4" id="KW-1185">Reference proteome</keyword>
<dbReference type="SUPFAM" id="SSF53335">
    <property type="entry name" value="S-adenosyl-L-methionine-dependent methyltransferases"/>
    <property type="match status" value="1"/>
</dbReference>
<dbReference type="EMBL" id="BAAAQQ010000012">
    <property type="protein sequence ID" value="GAA2126408.1"/>
    <property type="molecule type" value="Genomic_DNA"/>
</dbReference>
<accession>A0ABN2YFH9</accession>
<dbReference type="PANTHER" id="PTHR45128:SF2">
    <property type="entry name" value="METHYLTRANSFERASE DOMAIN-CONTAINING PROTEIN"/>
    <property type="match status" value="1"/>
</dbReference>
<feature type="domain" description="Methyltransferase" evidence="1">
    <location>
        <begin position="184"/>
        <end position="279"/>
    </location>
</feature>
<keyword evidence="3" id="KW-0808">Transferase</keyword>
<gene>
    <name evidence="3" type="ORF">GCM10009843_24840</name>
</gene>
<reference evidence="3 4" key="1">
    <citation type="journal article" date="2019" name="Int. J. Syst. Evol. Microbiol.">
        <title>The Global Catalogue of Microorganisms (GCM) 10K type strain sequencing project: providing services to taxonomists for standard genome sequencing and annotation.</title>
        <authorList>
            <consortium name="The Broad Institute Genomics Platform"/>
            <consortium name="The Broad Institute Genome Sequencing Center for Infectious Disease"/>
            <person name="Wu L."/>
            <person name="Ma J."/>
        </authorList>
    </citation>
    <scope>NUCLEOTIDE SEQUENCE [LARGE SCALE GENOMIC DNA]</scope>
    <source>
        <strain evidence="3 4">JCM 16021</strain>
    </source>
</reference>
<name>A0ABN2YFH9_9ACTN</name>
<dbReference type="Pfam" id="PF21320">
    <property type="entry name" value="WHD_Rv2258c"/>
    <property type="match status" value="1"/>
</dbReference>
<dbReference type="GO" id="GO:0032259">
    <property type="term" value="P:methylation"/>
    <property type="evidence" value="ECO:0007669"/>
    <property type="project" value="UniProtKB-KW"/>
</dbReference>
<dbReference type="SUPFAM" id="SSF46785">
    <property type="entry name" value="Winged helix' DNA-binding domain"/>
    <property type="match status" value="1"/>
</dbReference>
<dbReference type="Pfam" id="PF13649">
    <property type="entry name" value="Methyltransf_25"/>
    <property type="match status" value="1"/>
</dbReference>
<comment type="caution">
    <text evidence="3">The sequence shown here is derived from an EMBL/GenBank/DDBJ whole genome shotgun (WGS) entry which is preliminary data.</text>
</comment>
<evidence type="ECO:0000259" key="2">
    <source>
        <dbReference type="Pfam" id="PF21320"/>
    </source>
</evidence>
<organism evidence="3 4">
    <name type="scientific">Nocardioides bigeumensis</name>
    <dbReference type="NCBI Taxonomy" id="433657"/>
    <lineage>
        <taxon>Bacteria</taxon>
        <taxon>Bacillati</taxon>
        <taxon>Actinomycetota</taxon>
        <taxon>Actinomycetes</taxon>
        <taxon>Propionibacteriales</taxon>
        <taxon>Nocardioidaceae</taxon>
        <taxon>Nocardioides</taxon>
    </lineage>
</organism>
<dbReference type="InterPro" id="IPR041698">
    <property type="entry name" value="Methyltransf_25"/>
</dbReference>
<dbReference type="CDD" id="cd02440">
    <property type="entry name" value="AdoMet_MTases"/>
    <property type="match status" value="1"/>
</dbReference>
<dbReference type="Gene3D" id="1.10.10.10">
    <property type="entry name" value="Winged helix-like DNA-binding domain superfamily/Winged helix DNA-binding domain"/>
    <property type="match status" value="1"/>
</dbReference>
<evidence type="ECO:0000259" key="1">
    <source>
        <dbReference type="Pfam" id="PF13649"/>
    </source>
</evidence>
<feature type="domain" description="S-adenosylmethionine-dependent methyltransferase Rv2258c-like winged HTH" evidence="2">
    <location>
        <begin position="29"/>
        <end position="102"/>
    </location>
</feature>
<dbReference type="InterPro" id="IPR036388">
    <property type="entry name" value="WH-like_DNA-bd_sf"/>
</dbReference>